<dbReference type="EC" id="2.4.1.264" evidence="2"/>
<protein>
    <submittedName>
        <fullName evidence="2">2-beta-glucuronyltransferase</fullName>
        <ecNumber evidence="2">2.4.1.264</ecNumber>
    </submittedName>
</protein>
<evidence type="ECO:0000313" key="3">
    <source>
        <dbReference type="EMBL" id="OLP52250.1"/>
    </source>
</evidence>
<sequence>MSATASRRQVLIVTGQHFADAPRKVDLHFMADSLISRGDRVDFLVWRLSPISRFLKDGRYAFAKQHVLNRWQDLGSNLRQFIWFQLFHPMNLKRSFLNRLADPMFARIGAFLPNAVRRDLGAYSHILVESGPSPLLTPVLRRHAPKAQIVYHAADRLSTIGVPPAAERMLLDNLGLYDRVHILAQALALDFPPDAPLFYLPHGIDKAAFDAATDNPYRDGRYGSGKHAVSVGDMLFDADAIDVMAAANPDWTFHLFGAKAEPRQARANIVAHGEQPFGRIVPLIKFADLGIAPYRDGARADYLSQSSLKMIQYSYCRLPIVAPQFAAAGRDHVLGYDPADPGSIRAAFLKAGTYDRKTIATDGVLSWNETVDALFP</sequence>
<proteinExistence type="predicted"/>
<evidence type="ECO:0000259" key="1">
    <source>
        <dbReference type="Pfam" id="PF22059"/>
    </source>
</evidence>
<organism evidence="3 4">
    <name type="scientific">Allorhizobium taibaishanense</name>
    <dbReference type="NCBI Taxonomy" id="887144"/>
    <lineage>
        <taxon>Bacteria</taxon>
        <taxon>Pseudomonadati</taxon>
        <taxon>Pseudomonadota</taxon>
        <taxon>Alphaproteobacteria</taxon>
        <taxon>Hyphomicrobiales</taxon>
        <taxon>Rhizobiaceae</taxon>
        <taxon>Rhizobium/Agrobacterium group</taxon>
        <taxon>Allorhizobium</taxon>
    </lineage>
</organism>
<dbReference type="AlphaFoldDB" id="A0A1Q9ABJ9"/>
<dbReference type="Proteomes" id="UP000544107">
    <property type="component" value="Unassembled WGS sequence"/>
</dbReference>
<gene>
    <name evidence="3" type="ORF">BJF91_23950</name>
    <name evidence="2" type="ORF">GGQ71_004958</name>
</gene>
<reference evidence="2 5" key="2">
    <citation type="submission" date="2020-08" db="EMBL/GenBank/DDBJ databases">
        <title>Genomic Encyclopedia of Type Strains, Phase IV (KMG-IV): sequencing the most valuable type-strain genomes for metagenomic binning, comparative biology and taxonomic classification.</title>
        <authorList>
            <person name="Goeker M."/>
        </authorList>
    </citation>
    <scope>NUCLEOTIDE SEQUENCE [LARGE SCALE GENOMIC DNA]</scope>
    <source>
        <strain evidence="2 5">DSM 100021</strain>
    </source>
</reference>
<dbReference type="InterPro" id="IPR054299">
    <property type="entry name" value="GumK_N"/>
</dbReference>
<dbReference type="RefSeq" id="WP_075612563.1">
    <property type="nucleotide sequence ID" value="NZ_JACIED010000010.1"/>
</dbReference>
<keyword evidence="4" id="KW-1185">Reference proteome</keyword>
<reference evidence="3 4" key="1">
    <citation type="submission" date="2016-09" db="EMBL/GenBank/DDBJ databases">
        <title>Rhizobium oryziradicis sp. nov., isolated from the root of rice.</title>
        <authorList>
            <person name="Zhao J."/>
            <person name="Zhang X."/>
        </authorList>
    </citation>
    <scope>NUCLEOTIDE SEQUENCE [LARGE SCALE GENOMIC DNA]</scope>
    <source>
        <strain evidence="3 4">14971</strain>
    </source>
</reference>
<evidence type="ECO:0000313" key="4">
    <source>
        <dbReference type="Proteomes" id="UP000185598"/>
    </source>
</evidence>
<dbReference type="Gene3D" id="3.40.50.2000">
    <property type="entry name" value="Glycogen Phosphorylase B"/>
    <property type="match status" value="1"/>
</dbReference>
<accession>A0A1Q9ABJ9</accession>
<name>A0A1Q9ABJ9_9HYPH</name>
<dbReference type="EMBL" id="JACIED010000010">
    <property type="protein sequence ID" value="MBB4010656.1"/>
    <property type="molecule type" value="Genomic_DNA"/>
</dbReference>
<dbReference type="SUPFAM" id="SSF53756">
    <property type="entry name" value="UDP-Glycosyltransferase/glycogen phosphorylase"/>
    <property type="match status" value="1"/>
</dbReference>
<evidence type="ECO:0000313" key="2">
    <source>
        <dbReference type="EMBL" id="MBB4010656.1"/>
    </source>
</evidence>
<evidence type="ECO:0000313" key="5">
    <source>
        <dbReference type="Proteomes" id="UP000544107"/>
    </source>
</evidence>
<feature type="domain" description="Glucuronosyltransferase GumK N-terminal" evidence="1">
    <location>
        <begin position="12"/>
        <end position="182"/>
    </location>
</feature>
<dbReference type="EMBL" id="MKIN01000015">
    <property type="protein sequence ID" value="OLP52250.1"/>
    <property type="molecule type" value="Genomic_DNA"/>
</dbReference>
<keyword evidence="2" id="KW-0328">Glycosyltransferase</keyword>
<dbReference type="STRING" id="887144.BJF91_23950"/>
<keyword evidence="2" id="KW-0808">Transferase</keyword>
<dbReference type="Pfam" id="PF22059">
    <property type="entry name" value="GumK_N"/>
    <property type="match status" value="1"/>
</dbReference>
<dbReference type="Gene3D" id="3.40.50.11010">
    <property type="match status" value="1"/>
</dbReference>
<comment type="caution">
    <text evidence="3">The sequence shown here is derived from an EMBL/GenBank/DDBJ whole genome shotgun (WGS) entry which is preliminary data.</text>
</comment>
<dbReference type="GO" id="GO:0016757">
    <property type="term" value="F:glycosyltransferase activity"/>
    <property type="evidence" value="ECO:0007669"/>
    <property type="project" value="UniProtKB-KW"/>
</dbReference>
<dbReference type="OrthoDB" id="495599at2"/>
<dbReference type="Proteomes" id="UP000185598">
    <property type="component" value="Unassembled WGS sequence"/>
</dbReference>